<evidence type="ECO:0000256" key="2">
    <source>
        <dbReference type="ARBA" id="ARBA00022475"/>
    </source>
</evidence>
<evidence type="ECO:0000256" key="1">
    <source>
        <dbReference type="ARBA" id="ARBA00004651"/>
    </source>
</evidence>
<feature type="domain" description="NADH-Ubiquinone oxidoreductase (complex I) chain 5 N-terminal" evidence="8">
    <location>
        <begin position="81"/>
        <end position="124"/>
    </location>
</feature>
<sequence>MTFLLEHAPALSIGIPLLFAFLVPLVGKVNGKVRNAFVVLGMLLTAAIVLPLAANVIAGSPQVYVMGAESPGLTLPGGMNVPVRIVLEIDALSAMMAGLAVTVSFLALVYSFCFMKGSGLGKFYSLFFVMLAGLLGLLFTGDMFTLFVFFEVLSISSVALVAFWHKRAGSVEAAFKYLVVSAVASLFLLFAVGLLYGNYGVLNIAALSGALRFS</sequence>
<organism evidence="9">
    <name type="scientific">marine sediment metagenome</name>
    <dbReference type="NCBI Taxonomy" id="412755"/>
    <lineage>
        <taxon>unclassified sequences</taxon>
        <taxon>metagenomes</taxon>
        <taxon>ecological metagenomes</taxon>
    </lineage>
</organism>
<evidence type="ECO:0008006" key="10">
    <source>
        <dbReference type="Google" id="ProtNLM"/>
    </source>
</evidence>
<feature type="transmembrane region" description="Helical" evidence="6">
    <location>
        <begin position="177"/>
        <end position="197"/>
    </location>
</feature>
<dbReference type="Pfam" id="PF00361">
    <property type="entry name" value="Proton_antipo_M"/>
    <property type="match status" value="1"/>
</dbReference>
<dbReference type="PANTHER" id="PTHR42703:SF1">
    <property type="entry name" value="NA(+)_H(+) ANTIPORTER SUBUNIT D1"/>
    <property type="match status" value="1"/>
</dbReference>
<keyword evidence="4 6" id="KW-1133">Transmembrane helix</keyword>
<evidence type="ECO:0000313" key="9">
    <source>
        <dbReference type="EMBL" id="GAG15726.1"/>
    </source>
</evidence>
<dbReference type="PRINTS" id="PR01434">
    <property type="entry name" value="NADHDHGNASE5"/>
</dbReference>
<evidence type="ECO:0000256" key="5">
    <source>
        <dbReference type="ARBA" id="ARBA00023136"/>
    </source>
</evidence>
<evidence type="ECO:0000259" key="7">
    <source>
        <dbReference type="Pfam" id="PF00361"/>
    </source>
</evidence>
<proteinExistence type="predicted"/>
<keyword evidence="5 6" id="KW-0472">Membrane</keyword>
<gene>
    <name evidence="9" type="ORF">S01H1_56070</name>
</gene>
<dbReference type="Pfam" id="PF00662">
    <property type="entry name" value="Proton_antipo_N"/>
    <property type="match status" value="1"/>
</dbReference>
<dbReference type="InterPro" id="IPR050586">
    <property type="entry name" value="CPA3_Na-H_Antiporter_D"/>
</dbReference>
<evidence type="ECO:0000259" key="8">
    <source>
        <dbReference type="Pfam" id="PF00662"/>
    </source>
</evidence>
<evidence type="ECO:0000256" key="4">
    <source>
        <dbReference type="ARBA" id="ARBA00022989"/>
    </source>
</evidence>
<comment type="subcellular location">
    <subcellularLocation>
        <location evidence="1">Cell membrane</location>
        <topology evidence="1">Multi-pass membrane protein</topology>
    </subcellularLocation>
</comment>
<feature type="transmembrane region" description="Helical" evidence="6">
    <location>
        <begin position="123"/>
        <end position="140"/>
    </location>
</feature>
<feature type="transmembrane region" description="Helical" evidence="6">
    <location>
        <begin position="146"/>
        <end position="165"/>
    </location>
</feature>
<keyword evidence="3 6" id="KW-0812">Transmembrane</keyword>
<feature type="transmembrane region" description="Helical" evidence="6">
    <location>
        <begin position="6"/>
        <end position="25"/>
    </location>
</feature>
<dbReference type="InterPro" id="IPR001516">
    <property type="entry name" value="Proton_antipo_N"/>
</dbReference>
<dbReference type="AlphaFoldDB" id="X0WSN6"/>
<protein>
    <recommendedName>
        <fullName evidence="10">NADH:quinone oxidoreductase/Mrp antiporter membrane subunit domain-containing protein</fullName>
    </recommendedName>
</protein>
<keyword evidence="2" id="KW-1003">Cell membrane</keyword>
<name>X0WSN6_9ZZZZ</name>
<feature type="transmembrane region" description="Helical" evidence="6">
    <location>
        <begin position="37"/>
        <end position="58"/>
    </location>
</feature>
<dbReference type="PANTHER" id="PTHR42703">
    <property type="entry name" value="NADH DEHYDROGENASE"/>
    <property type="match status" value="1"/>
</dbReference>
<reference evidence="9" key="1">
    <citation type="journal article" date="2014" name="Front. Microbiol.">
        <title>High frequency of phylogenetically diverse reductive dehalogenase-homologous genes in deep subseafloor sedimentary metagenomes.</title>
        <authorList>
            <person name="Kawai M."/>
            <person name="Futagami T."/>
            <person name="Toyoda A."/>
            <person name="Takaki Y."/>
            <person name="Nishi S."/>
            <person name="Hori S."/>
            <person name="Arai W."/>
            <person name="Tsubouchi T."/>
            <person name="Morono Y."/>
            <person name="Uchiyama I."/>
            <person name="Ito T."/>
            <person name="Fujiyama A."/>
            <person name="Inagaki F."/>
            <person name="Takami H."/>
        </authorList>
    </citation>
    <scope>NUCLEOTIDE SEQUENCE</scope>
    <source>
        <strain evidence="9">Expedition CK06-06</strain>
    </source>
</reference>
<evidence type="ECO:0000256" key="6">
    <source>
        <dbReference type="SAM" id="Phobius"/>
    </source>
</evidence>
<dbReference type="EMBL" id="BARS01036485">
    <property type="protein sequence ID" value="GAG15726.1"/>
    <property type="molecule type" value="Genomic_DNA"/>
</dbReference>
<feature type="domain" description="NADH:quinone oxidoreductase/Mrp antiporter transmembrane" evidence="7">
    <location>
        <begin position="141"/>
        <end position="210"/>
    </location>
</feature>
<comment type="caution">
    <text evidence="9">The sequence shown here is derived from an EMBL/GenBank/DDBJ whole genome shotgun (WGS) entry which is preliminary data.</text>
</comment>
<feature type="non-terminal residue" evidence="9">
    <location>
        <position position="214"/>
    </location>
</feature>
<dbReference type="InterPro" id="IPR001750">
    <property type="entry name" value="ND/Mrp_TM"/>
</dbReference>
<dbReference type="GO" id="GO:0005886">
    <property type="term" value="C:plasma membrane"/>
    <property type="evidence" value="ECO:0007669"/>
    <property type="project" value="UniProtKB-SubCell"/>
</dbReference>
<feature type="transmembrane region" description="Helical" evidence="6">
    <location>
        <begin position="91"/>
        <end position="111"/>
    </location>
</feature>
<accession>X0WSN6</accession>
<evidence type="ECO:0000256" key="3">
    <source>
        <dbReference type="ARBA" id="ARBA00022692"/>
    </source>
</evidence>